<dbReference type="SMART" id="SM01195">
    <property type="entry name" value="FA"/>
    <property type="match status" value="1"/>
</dbReference>
<dbReference type="PROSITE" id="PS50057">
    <property type="entry name" value="FERM_3"/>
    <property type="match status" value="1"/>
</dbReference>
<keyword evidence="1" id="KW-0597">Phosphoprotein</keyword>
<dbReference type="InterPro" id="IPR035963">
    <property type="entry name" value="FERM_2"/>
</dbReference>
<dbReference type="CDD" id="cd14473">
    <property type="entry name" value="FERM_B-lobe"/>
    <property type="match status" value="1"/>
</dbReference>
<dbReference type="AlphaFoldDB" id="A0A0P4WBG1"/>
<evidence type="ECO:0000259" key="3">
    <source>
        <dbReference type="PROSITE" id="PS50057"/>
    </source>
</evidence>
<feature type="domain" description="FERM" evidence="3">
    <location>
        <begin position="1"/>
        <end position="149"/>
    </location>
</feature>
<dbReference type="EMBL" id="GDRN01072109">
    <property type="protein sequence ID" value="JAI63595.1"/>
    <property type="molecule type" value="Transcribed_RNA"/>
</dbReference>
<dbReference type="InterPro" id="IPR011993">
    <property type="entry name" value="PH-like_dom_sf"/>
</dbReference>
<dbReference type="SMART" id="SM01196">
    <property type="entry name" value="FERM_C"/>
    <property type="match status" value="1"/>
</dbReference>
<dbReference type="GO" id="GO:0005886">
    <property type="term" value="C:plasma membrane"/>
    <property type="evidence" value="ECO:0007669"/>
    <property type="project" value="TreeGrafter"/>
</dbReference>
<feature type="region of interest" description="Disordered" evidence="2">
    <location>
        <begin position="179"/>
        <end position="234"/>
    </location>
</feature>
<evidence type="ECO:0000313" key="4">
    <source>
        <dbReference type="EMBL" id="JAI63595.1"/>
    </source>
</evidence>
<accession>A0A0P4WBG1</accession>
<evidence type="ECO:0000256" key="2">
    <source>
        <dbReference type="SAM" id="MobiDB-lite"/>
    </source>
</evidence>
<sequence>MHGSTDYLAEFTFAPQQSQQLLEKVRELHKTHKGQTPAEAELHYLENAKKLAMYGVDLHPAKDSEGVDIMLGVCASGLLVYRDKLRINRFAWPKILKISYKRSNYYIKIRPGEFETFESTVGFKLANHRAAKRLWKVCVEHHTFFRLMTPEPPQRQGLWPRLGSKFRYSGRTQYQSRMAANLSDRNNPGFERSLSRRKLSSRSMDALGHTGDSPETSKRHTMSHPPPHIPGLDTTATTTTTTTMGRKSLFLLLLMVTSTTCKFFTMFHPKGQSCEAAMTSHKNGLFPENYVLVPGGELRVISILETKLPASIRFFICPQEVPIRYNGLWRFNCSDRIPLLVKTDPYLSLLDHKLLKHKNMTLTQLKLPDGFTCRRCGLQAQAFLYRCPNCHPYHSELSCSFLSIGIPRPKGDTSSSQISSSNESSRETSEEESENSSGESSNESSGRSSGLRSSEERHFHYNMKRLG</sequence>
<feature type="region of interest" description="Disordered" evidence="2">
    <location>
        <begin position="410"/>
        <end position="467"/>
    </location>
</feature>
<dbReference type="InterPro" id="IPR014352">
    <property type="entry name" value="FERM/acyl-CoA-bd_prot_sf"/>
</dbReference>
<dbReference type="PROSITE" id="PS00661">
    <property type="entry name" value="FERM_2"/>
    <property type="match status" value="1"/>
</dbReference>
<dbReference type="GO" id="GO:0005856">
    <property type="term" value="C:cytoskeleton"/>
    <property type="evidence" value="ECO:0007669"/>
    <property type="project" value="TreeGrafter"/>
</dbReference>
<dbReference type="InterPro" id="IPR014847">
    <property type="entry name" value="FA"/>
</dbReference>
<name>A0A0P4WBG1_SCYOL</name>
<feature type="compositionally biased region" description="Low complexity" evidence="2">
    <location>
        <begin position="414"/>
        <end position="423"/>
    </location>
</feature>
<organism evidence="4">
    <name type="scientific">Scylla olivacea</name>
    <name type="common">Orange mud crab</name>
    <name type="synonym">Cancer olivacea</name>
    <dbReference type="NCBI Taxonomy" id="85551"/>
    <lineage>
        <taxon>Eukaryota</taxon>
        <taxon>Metazoa</taxon>
        <taxon>Ecdysozoa</taxon>
        <taxon>Arthropoda</taxon>
        <taxon>Crustacea</taxon>
        <taxon>Multicrustacea</taxon>
        <taxon>Malacostraca</taxon>
        <taxon>Eumalacostraca</taxon>
        <taxon>Eucarida</taxon>
        <taxon>Decapoda</taxon>
        <taxon>Pleocyemata</taxon>
        <taxon>Brachyura</taxon>
        <taxon>Eubrachyura</taxon>
        <taxon>Portunoidea</taxon>
        <taxon>Portunidae</taxon>
        <taxon>Portuninae</taxon>
        <taxon>Scylla</taxon>
    </lineage>
</organism>
<dbReference type="InterPro" id="IPR019748">
    <property type="entry name" value="FERM_central"/>
</dbReference>
<dbReference type="FunFam" id="2.30.29.30:FF:000001">
    <property type="entry name" value="Erythrocyte membrane protein band 4.1"/>
    <property type="match status" value="1"/>
</dbReference>
<reference evidence="4" key="1">
    <citation type="submission" date="2015-09" db="EMBL/GenBank/DDBJ databases">
        <title>Scylla olivacea transcriptome.</title>
        <authorList>
            <person name="Ikhwanuddin M."/>
        </authorList>
    </citation>
    <scope>NUCLEOTIDE SEQUENCE</scope>
</reference>
<protein>
    <recommendedName>
        <fullName evidence="3">FERM domain-containing protein</fullName>
    </recommendedName>
</protein>
<dbReference type="PANTHER" id="PTHR23280">
    <property type="entry name" value="4.1 G PROTEIN"/>
    <property type="match status" value="1"/>
</dbReference>
<dbReference type="Gene3D" id="1.20.80.10">
    <property type="match status" value="1"/>
</dbReference>
<feature type="compositionally biased region" description="Low complexity" evidence="2">
    <location>
        <begin position="435"/>
        <end position="452"/>
    </location>
</feature>
<dbReference type="Pfam" id="PF09380">
    <property type="entry name" value="FERM_C"/>
    <property type="match status" value="1"/>
</dbReference>
<dbReference type="GO" id="GO:0031032">
    <property type="term" value="P:actomyosin structure organization"/>
    <property type="evidence" value="ECO:0007669"/>
    <property type="project" value="TreeGrafter"/>
</dbReference>
<dbReference type="CDD" id="cd13184">
    <property type="entry name" value="FERM_C_4_1_family"/>
    <property type="match status" value="1"/>
</dbReference>
<dbReference type="Gene3D" id="2.30.29.30">
    <property type="entry name" value="Pleckstrin-homology domain (PH domain)/Phosphotyrosine-binding domain (PTB)"/>
    <property type="match status" value="1"/>
</dbReference>
<dbReference type="PANTHER" id="PTHR23280:SF21">
    <property type="entry name" value="PROTEIN 4.1 HOMOLOG"/>
    <property type="match status" value="1"/>
</dbReference>
<dbReference type="InterPro" id="IPR000299">
    <property type="entry name" value="FERM_domain"/>
</dbReference>
<evidence type="ECO:0000256" key="1">
    <source>
        <dbReference type="ARBA" id="ARBA00022553"/>
    </source>
</evidence>
<dbReference type="Pfam" id="PF00373">
    <property type="entry name" value="FERM_M"/>
    <property type="match status" value="1"/>
</dbReference>
<dbReference type="InterPro" id="IPR018980">
    <property type="entry name" value="FERM_PH-like_C"/>
</dbReference>
<dbReference type="SUPFAM" id="SSF50729">
    <property type="entry name" value="PH domain-like"/>
    <property type="match status" value="1"/>
</dbReference>
<proteinExistence type="predicted"/>
<dbReference type="SUPFAM" id="SSF47031">
    <property type="entry name" value="Second domain of FERM"/>
    <property type="match status" value="1"/>
</dbReference>
<dbReference type="Pfam" id="PF08736">
    <property type="entry name" value="FA"/>
    <property type="match status" value="1"/>
</dbReference>
<dbReference type="InterPro" id="IPR019747">
    <property type="entry name" value="FERM_CS"/>
</dbReference>